<gene>
    <name evidence="2" type="ordered locus">CA2559_09708</name>
</gene>
<evidence type="ECO:0000313" key="3">
    <source>
        <dbReference type="Proteomes" id="UP000002297"/>
    </source>
</evidence>
<keyword evidence="1" id="KW-0732">Signal</keyword>
<dbReference type="STRING" id="216432.CA2559_09708"/>
<dbReference type="EMBL" id="CP002046">
    <property type="protein sequence ID" value="EAP86300.1"/>
    <property type="molecule type" value="Genomic_DNA"/>
</dbReference>
<dbReference type="AlphaFoldDB" id="A3U914"/>
<protein>
    <submittedName>
        <fullName evidence="2">DNA topoisomerase IV subunit B</fullName>
    </submittedName>
</protein>
<dbReference type="KEGG" id="cat:CA2559_09708"/>
<keyword evidence="2" id="KW-0413">Isomerase</keyword>
<evidence type="ECO:0000313" key="2">
    <source>
        <dbReference type="EMBL" id="EAP86300.1"/>
    </source>
</evidence>
<feature type="signal peptide" evidence="1">
    <location>
        <begin position="1"/>
        <end position="22"/>
    </location>
</feature>
<evidence type="ECO:0000256" key="1">
    <source>
        <dbReference type="SAM" id="SignalP"/>
    </source>
</evidence>
<dbReference type="RefSeq" id="WP_013187685.1">
    <property type="nucleotide sequence ID" value="NC_014230.1"/>
</dbReference>
<name>A3U914_CROAH</name>
<organism evidence="2 3">
    <name type="scientific">Croceibacter atlanticus (strain ATCC BAA-628 / JCM 21780 / CIP 108009 / IAM 15332 / KCTC 12090 / HTCC2559)</name>
    <dbReference type="NCBI Taxonomy" id="216432"/>
    <lineage>
        <taxon>Bacteria</taxon>
        <taxon>Pseudomonadati</taxon>
        <taxon>Bacteroidota</taxon>
        <taxon>Flavobacteriia</taxon>
        <taxon>Flavobacteriales</taxon>
        <taxon>Flavobacteriaceae</taxon>
        <taxon>Croceibacter</taxon>
    </lineage>
</organism>
<reference evidence="2 3" key="1">
    <citation type="journal article" date="2010" name="J. Bacteriol.">
        <title>The complete genome sequence of Croceibacter atlanticus HTCC2559T.</title>
        <authorList>
            <person name="Oh H.M."/>
            <person name="Kang I."/>
            <person name="Ferriera S."/>
            <person name="Giovannoni S.J."/>
            <person name="Cho J.C."/>
        </authorList>
    </citation>
    <scope>NUCLEOTIDE SEQUENCE [LARGE SCALE GENOMIC DNA]</scope>
    <source>
        <strain evidence="3">ATCC BAA-628 / HTCC2559 / KCTC 12090</strain>
    </source>
</reference>
<dbReference type="eggNOG" id="ENOG502ZC31">
    <property type="taxonomic scope" value="Bacteria"/>
</dbReference>
<dbReference type="Pfam" id="PF14060">
    <property type="entry name" value="DUF4252"/>
    <property type="match status" value="1"/>
</dbReference>
<keyword evidence="3" id="KW-1185">Reference proteome</keyword>
<dbReference type="HOGENOM" id="CLU_128714_0_0_10"/>
<dbReference type="GeneID" id="89453686"/>
<feature type="chain" id="PRO_5002660888" evidence="1">
    <location>
        <begin position="23"/>
        <end position="178"/>
    </location>
</feature>
<dbReference type="Proteomes" id="UP000002297">
    <property type="component" value="Chromosome"/>
</dbReference>
<sequence length="178" mass="19945">MKTVKPLILVLAILFASVTATAQDFSKYETMKDVTSMVMTSKMFKLLNKIDVNSSDPEMQNYVDLIENLNEIRVFVTDRSDVRTTMNADAKSYISSGGLEQLMRINEDGKAVNFYIKPGKNDDFVNELFMHLDGTEDGKPSTVILQITGNINLKQVSKLASDLKVPGSEELKNIKKQK</sequence>
<dbReference type="InterPro" id="IPR025348">
    <property type="entry name" value="DUF4252"/>
</dbReference>
<accession>A3U914</accession>
<proteinExistence type="predicted"/>
<dbReference type="GO" id="GO:0016853">
    <property type="term" value="F:isomerase activity"/>
    <property type="evidence" value="ECO:0007669"/>
    <property type="project" value="UniProtKB-KW"/>
</dbReference>
<dbReference type="OrthoDB" id="705638at2"/>